<dbReference type="Proteomes" id="UP000283431">
    <property type="component" value="Unassembled WGS sequence"/>
</dbReference>
<reference evidence="9 10" key="1">
    <citation type="submission" date="2018-08" db="EMBL/GenBank/DDBJ databases">
        <title>A genome reference for cultivated species of the human gut microbiota.</title>
        <authorList>
            <person name="Zou Y."/>
            <person name="Xue W."/>
            <person name="Luo G."/>
        </authorList>
    </citation>
    <scope>NUCLEOTIDE SEQUENCE [LARGE SCALE GENOMIC DNA]</scope>
    <source>
        <strain evidence="8 10">AM30-13AC</strain>
        <strain evidence="7 12">AM44-1AT</strain>
        <strain evidence="6 9">AM48-7</strain>
        <strain evidence="5 11">AM54-25XD</strain>
    </source>
</reference>
<evidence type="ECO:0000256" key="3">
    <source>
        <dbReference type="ARBA" id="ARBA00022840"/>
    </source>
</evidence>
<dbReference type="InterPro" id="IPR027417">
    <property type="entry name" value="P-loop_NTPase"/>
</dbReference>
<keyword evidence="1" id="KW-0813">Transport</keyword>
<dbReference type="EMBL" id="QSFB01000003">
    <property type="protein sequence ID" value="RHA15433.1"/>
    <property type="molecule type" value="Genomic_DNA"/>
</dbReference>
<feature type="domain" description="ABC transporter" evidence="4">
    <location>
        <begin position="2"/>
        <end position="227"/>
    </location>
</feature>
<evidence type="ECO:0000256" key="1">
    <source>
        <dbReference type="ARBA" id="ARBA00022448"/>
    </source>
</evidence>
<dbReference type="CDD" id="cd03230">
    <property type="entry name" value="ABC_DR_subfamily_A"/>
    <property type="match status" value="1"/>
</dbReference>
<name>A0A414I0D7_9FIRM</name>
<evidence type="ECO:0000313" key="12">
    <source>
        <dbReference type="Proteomes" id="UP000286341"/>
    </source>
</evidence>
<organism evidence="8 10">
    <name type="scientific">Agathobacter rectalis</name>
    <dbReference type="NCBI Taxonomy" id="39491"/>
    <lineage>
        <taxon>Bacteria</taxon>
        <taxon>Bacillati</taxon>
        <taxon>Bacillota</taxon>
        <taxon>Clostridia</taxon>
        <taxon>Lachnospirales</taxon>
        <taxon>Lachnospiraceae</taxon>
        <taxon>Agathobacter</taxon>
    </lineage>
</organism>
<dbReference type="RefSeq" id="WP_118083604.1">
    <property type="nucleotide sequence ID" value="NZ_JBBNFZ010000020.1"/>
</dbReference>
<dbReference type="AlphaFoldDB" id="A0A414I0D7"/>
<evidence type="ECO:0000313" key="8">
    <source>
        <dbReference type="EMBL" id="RHD96556.1"/>
    </source>
</evidence>
<dbReference type="Proteomes" id="UP000285209">
    <property type="component" value="Unassembled WGS sequence"/>
</dbReference>
<keyword evidence="2" id="KW-0547">Nucleotide-binding</keyword>
<dbReference type="SUPFAM" id="SSF52540">
    <property type="entry name" value="P-loop containing nucleoside triphosphate hydrolases"/>
    <property type="match status" value="1"/>
</dbReference>
<keyword evidence="3 8" id="KW-0067">ATP-binding</keyword>
<dbReference type="PROSITE" id="PS50893">
    <property type="entry name" value="ABC_TRANSPORTER_2"/>
    <property type="match status" value="1"/>
</dbReference>
<evidence type="ECO:0000313" key="6">
    <source>
        <dbReference type="EMBL" id="RGZ74411.1"/>
    </source>
</evidence>
<gene>
    <name evidence="8" type="ORF">DW775_04205</name>
    <name evidence="7" type="ORF">DW948_03130</name>
    <name evidence="6" type="ORF">DW975_11475</name>
    <name evidence="5" type="ORF">DXA03_11200</name>
</gene>
<proteinExistence type="predicted"/>
<dbReference type="Proteomes" id="UP000286341">
    <property type="component" value="Unassembled WGS sequence"/>
</dbReference>
<protein>
    <submittedName>
        <fullName evidence="8">ABC transporter ATP-binding protein</fullName>
    </submittedName>
</protein>
<dbReference type="InterPro" id="IPR051782">
    <property type="entry name" value="ABC_Transporter_VariousFunc"/>
</dbReference>
<dbReference type="EMBL" id="QSEN01000023">
    <property type="protein sequence ID" value="RGZ74411.1"/>
    <property type="molecule type" value="Genomic_DNA"/>
</dbReference>
<evidence type="ECO:0000313" key="9">
    <source>
        <dbReference type="Proteomes" id="UP000283431"/>
    </source>
</evidence>
<comment type="caution">
    <text evidence="8">The sequence shown here is derived from an EMBL/GenBank/DDBJ whole genome shotgun (WGS) entry which is preliminary data.</text>
</comment>
<dbReference type="SMART" id="SM00382">
    <property type="entry name" value="AAA"/>
    <property type="match status" value="1"/>
</dbReference>
<dbReference type="Pfam" id="PF00005">
    <property type="entry name" value="ABC_tran"/>
    <property type="match status" value="1"/>
</dbReference>
<evidence type="ECO:0000313" key="10">
    <source>
        <dbReference type="Proteomes" id="UP000284835"/>
    </source>
</evidence>
<dbReference type="PANTHER" id="PTHR42939">
    <property type="entry name" value="ABC TRANSPORTER ATP-BINDING PROTEIN ALBC-RELATED"/>
    <property type="match status" value="1"/>
</dbReference>
<evidence type="ECO:0000313" key="11">
    <source>
        <dbReference type="Proteomes" id="UP000285209"/>
    </source>
</evidence>
<sequence>MIKGLNISKKYKKFELQPTSIEIDKGEIVALIGENGAGKSTLIKCMCGVIDADEGQLEVDDQVVKKLDDVLVLGFMNQDQNVYNEIKIRDLTNFVKDVMKKKFDQEVYYYYFKEVFQLDDDYKMKELSTGMKVKYFLSLELAKSPDLLVLDEPTSGLDPIVRDEVLDILRCVAKEKNTSVLFSSHITEDIEKIADRVIFINNGRIVLQGDKKEIKKKYVKLNQQQYVILVNAGMAKECVSIHDYYIVDRDLAMTCNVEVKEALLSDILSYMRKRSED</sequence>
<dbReference type="GO" id="GO:0005524">
    <property type="term" value="F:ATP binding"/>
    <property type="evidence" value="ECO:0007669"/>
    <property type="project" value="UniProtKB-KW"/>
</dbReference>
<dbReference type="InterPro" id="IPR003593">
    <property type="entry name" value="AAA+_ATPase"/>
</dbReference>
<dbReference type="InterPro" id="IPR003439">
    <property type="entry name" value="ABC_transporter-like_ATP-bd"/>
</dbReference>
<evidence type="ECO:0000256" key="2">
    <source>
        <dbReference type="ARBA" id="ARBA00022741"/>
    </source>
</evidence>
<dbReference type="EMBL" id="QSJS01000004">
    <property type="protein sequence ID" value="RHD96556.1"/>
    <property type="molecule type" value="Genomic_DNA"/>
</dbReference>
<dbReference type="GO" id="GO:0016887">
    <property type="term" value="F:ATP hydrolysis activity"/>
    <property type="evidence" value="ECO:0007669"/>
    <property type="project" value="InterPro"/>
</dbReference>
<dbReference type="Proteomes" id="UP000284835">
    <property type="component" value="Unassembled WGS sequence"/>
</dbReference>
<dbReference type="EMBL" id="QSDV01000023">
    <property type="protein sequence ID" value="RGZ16883.1"/>
    <property type="molecule type" value="Genomic_DNA"/>
</dbReference>
<evidence type="ECO:0000259" key="4">
    <source>
        <dbReference type="PROSITE" id="PS50893"/>
    </source>
</evidence>
<dbReference type="Gene3D" id="3.40.50.300">
    <property type="entry name" value="P-loop containing nucleotide triphosphate hydrolases"/>
    <property type="match status" value="1"/>
</dbReference>
<accession>A0A414I0D7</accession>
<evidence type="ECO:0000313" key="5">
    <source>
        <dbReference type="EMBL" id="RGZ16883.1"/>
    </source>
</evidence>
<dbReference type="PANTHER" id="PTHR42939:SF3">
    <property type="entry name" value="ABC TRANSPORTER ATP-BINDING COMPONENT"/>
    <property type="match status" value="1"/>
</dbReference>
<evidence type="ECO:0000313" key="7">
    <source>
        <dbReference type="EMBL" id="RHA15433.1"/>
    </source>
</evidence>